<dbReference type="InterPro" id="IPR015911">
    <property type="entry name" value="Phosphoglycerate_kinase_CS"/>
</dbReference>
<keyword evidence="9" id="KW-0479">Metal-binding</keyword>
<dbReference type="PANTHER" id="PTHR11406">
    <property type="entry name" value="PHOSPHOGLYCERATE KINASE"/>
    <property type="match status" value="1"/>
</dbReference>
<evidence type="ECO:0000256" key="12">
    <source>
        <dbReference type="ARBA" id="ARBA00022840"/>
    </source>
</evidence>
<keyword evidence="8 17" id="KW-0808">Transferase</keyword>
<evidence type="ECO:0000256" key="13">
    <source>
        <dbReference type="ARBA" id="ARBA00022842"/>
    </source>
</evidence>
<dbReference type="FunFam" id="3.40.50.1260:FF:000019">
    <property type="entry name" value="Phosphoglycerate kinase 1"/>
    <property type="match status" value="1"/>
</dbReference>
<evidence type="ECO:0000256" key="3">
    <source>
        <dbReference type="ARBA" id="ARBA00004838"/>
    </source>
</evidence>
<dbReference type="PRINTS" id="PR00477">
    <property type="entry name" value="PHGLYCKINASE"/>
</dbReference>
<evidence type="ECO:0000256" key="8">
    <source>
        <dbReference type="ARBA" id="ARBA00022679"/>
    </source>
</evidence>
<dbReference type="GO" id="GO:0043531">
    <property type="term" value="F:ADP binding"/>
    <property type="evidence" value="ECO:0007669"/>
    <property type="project" value="TreeGrafter"/>
</dbReference>
<dbReference type="GO" id="GO:0004618">
    <property type="term" value="F:phosphoglycerate kinase activity"/>
    <property type="evidence" value="ECO:0007669"/>
    <property type="project" value="UniProtKB-EC"/>
</dbReference>
<dbReference type="GO" id="GO:0006096">
    <property type="term" value="P:glycolytic process"/>
    <property type="evidence" value="ECO:0007669"/>
    <property type="project" value="UniProtKB-KW"/>
</dbReference>
<dbReference type="CDD" id="cd00318">
    <property type="entry name" value="Phosphoglycerate_kinase"/>
    <property type="match status" value="1"/>
</dbReference>
<evidence type="ECO:0000256" key="11">
    <source>
        <dbReference type="ARBA" id="ARBA00022777"/>
    </source>
</evidence>
<evidence type="ECO:0000256" key="6">
    <source>
        <dbReference type="ARBA" id="ARBA00013061"/>
    </source>
</evidence>
<feature type="binding site" evidence="16">
    <location>
        <position position="406"/>
    </location>
    <ligand>
        <name>ATP</name>
        <dbReference type="ChEBI" id="CHEBI:30616"/>
    </ligand>
</feature>
<keyword evidence="14" id="KW-0324">Glycolysis</keyword>
<keyword evidence="12 16" id="KW-0067">ATP-binding</keyword>
<evidence type="ECO:0000313" key="20">
    <source>
        <dbReference type="Proteomes" id="UP000663840"/>
    </source>
</evidence>
<dbReference type="AlphaFoldDB" id="A0A8H3CE48"/>
<keyword evidence="10" id="KW-0547">Nucleotide-binding</keyword>
<evidence type="ECO:0000256" key="2">
    <source>
        <dbReference type="ARBA" id="ARBA00001946"/>
    </source>
</evidence>
<dbReference type="InterPro" id="IPR036043">
    <property type="entry name" value="Phosphoglycerate_kinase_sf"/>
</dbReference>
<comment type="caution">
    <text evidence="19">The sequence shown here is derived from an EMBL/GenBank/DDBJ whole genome shotgun (WGS) entry which is preliminary data.</text>
</comment>
<evidence type="ECO:0000256" key="10">
    <source>
        <dbReference type="ARBA" id="ARBA00022741"/>
    </source>
</evidence>
<organism evidence="19 20">
    <name type="scientific">Rhizoctonia solani</name>
    <dbReference type="NCBI Taxonomy" id="456999"/>
    <lineage>
        <taxon>Eukaryota</taxon>
        <taxon>Fungi</taxon>
        <taxon>Dikarya</taxon>
        <taxon>Basidiomycota</taxon>
        <taxon>Agaricomycotina</taxon>
        <taxon>Agaricomycetes</taxon>
        <taxon>Cantharellales</taxon>
        <taxon>Ceratobasidiaceae</taxon>
        <taxon>Rhizoctonia</taxon>
    </lineage>
</organism>
<protein>
    <recommendedName>
        <fullName evidence="7 17">Phosphoglycerate kinase</fullName>
        <ecNumber evidence="6 17">2.7.2.3</ecNumber>
    </recommendedName>
</protein>
<dbReference type="PANTHER" id="PTHR11406:SF0">
    <property type="entry name" value="PHOSPHOGLYCERATE KINASE"/>
    <property type="match status" value="1"/>
</dbReference>
<dbReference type="SUPFAM" id="SSF53748">
    <property type="entry name" value="Phosphoglycerate kinase"/>
    <property type="match status" value="1"/>
</dbReference>
<evidence type="ECO:0000256" key="5">
    <source>
        <dbReference type="ARBA" id="ARBA00011245"/>
    </source>
</evidence>
<dbReference type="GO" id="GO:0005829">
    <property type="term" value="C:cytosol"/>
    <property type="evidence" value="ECO:0007669"/>
    <property type="project" value="TreeGrafter"/>
</dbReference>
<evidence type="ECO:0000256" key="17">
    <source>
        <dbReference type="RuleBase" id="RU000532"/>
    </source>
</evidence>
<dbReference type="InterPro" id="IPR001576">
    <property type="entry name" value="Phosphoglycerate_kinase"/>
</dbReference>
<dbReference type="EC" id="2.7.2.3" evidence="6 17"/>
<evidence type="ECO:0000256" key="7">
    <source>
        <dbReference type="ARBA" id="ARBA00016471"/>
    </source>
</evidence>
<dbReference type="FunFam" id="3.40.50.1260:FF:000003">
    <property type="entry name" value="Phosphoglycerate kinase"/>
    <property type="match status" value="1"/>
</dbReference>
<gene>
    <name evidence="19" type="ORF">RDB_LOCUS135325</name>
</gene>
<dbReference type="Gene3D" id="3.40.50.1260">
    <property type="entry name" value="Phosphoglycerate kinase, N-terminal domain"/>
    <property type="match status" value="3"/>
</dbReference>
<dbReference type="PROSITE" id="PS00111">
    <property type="entry name" value="PGLYCERATE_KINASE"/>
    <property type="match status" value="1"/>
</dbReference>
<evidence type="ECO:0000256" key="14">
    <source>
        <dbReference type="ARBA" id="ARBA00023152"/>
    </source>
</evidence>
<reference evidence="19" key="1">
    <citation type="submission" date="2021-01" db="EMBL/GenBank/DDBJ databases">
        <authorList>
            <person name="Kaushik A."/>
        </authorList>
    </citation>
    <scope>NUCLEOTIDE SEQUENCE</scope>
    <source>
        <strain evidence="19">AG1-1A</strain>
    </source>
</reference>
<proteinExistence type="inferred from homology"/>
<comment type="similarity">
    <text evidence="4 17">Belongs to the phosphoglycerate kinase family.</text>
</comment>
<comment type="pathway">
    <text evidence="3">Carbohydrate degradation; glycolysis; pyruvate from D-glyceraldehyde 3-phosphate: step 2/5.</text>
</comment>
<evidence type="ECO:0000256" key="1">
    <source>
        <dbReference type="ARBA" id="ARBA00000642"/>
    </source>
</evidence>
<accession>A0A8H3CE48</accession>
<evidence type="ECO:0000256" key="9">
    <source>
        <dbReference type="ARBA" id="ARBA00022723"/>
    </source>
</evidence>
<dbReference type="HAMAP" id="MF_00145">
    <property type="entry name" value="Phosphoglyc_kinase"/>
    <property type="match status" value="1"/>
</dbReference>
<dbReference type="EMBL" id="CAJMWR010004071">
    <property type="protein sequence ID" value="CAE6482225.1"/>
    <property type="molecule type" value="Genomic_DNA"/>
</dbReference>
<dbReference type="Pfam" id="PF00162">
    <property type="entry name" value="PGK"/>
    <property type="match status" value="1"/>
</dbReference>
<feature type="binding site" evidence="16">
    <location>
        <begin position="435"/>
        <end position="438"/>
    </location>
    <ligand>
        <name>ATP</name>
        <dbReference type="ChEBI" id="CHEBI:30616"/>
    </ligand>
</feature>
<comment type="catalytic activity">
    <reaction evidence="1 17">
        <text>(2R)-3-phosphoglycerate + ATP = (2R)-3-phospho-glyceroyl phosphate + ADP</text>
        <dbReference type="Rhea" id="RHEA:14801"/>
        <dbReference type="ChEBI" id="CHEBI:30616"/>
        <dbReference type="ChEBI" id="CHEBI:57604"/>
        <dbReference type="ChEBI" id="CHEBI:58272"/>
        <dbReference type="ChEBI" id="CHEBI:456216"/>
        <dbReference type="EC" id="2.7.2.3"/>
    </reaction>
</comment>
<feature type="binding site" evidence="16">
    <location>
        <position position="282"/>
    </location>
    <ligand>
        <name>ATP</name>
        <dbReference type="ChEBI" id="CHEBI:30616"/>
    </ligand>
</feature>
<dbReference type="GO" id="GO:0005524">
    <property type="term" value="F:ATP binding"/>
    <property type="evidence" value="ECO:0007669"/>
    <property type="project" value="UniProtKB-KW"/>
</dbReference>
<dbReference type="GO" id="GO:0006094">
    <property type="term" value="P:gluconeogenesis"/>
    <property type="evidence" value="ECO:0007669"/>
    <property type="project" value="TreeGrafter"/>
</dbReference>
<feature type="binding site" evidence="16">
    <location>
        <position position="375"/>
    </location>
    <ligand>
        <name>ATP</name>
        <dbReference type="ChEBI" id="CHEBI:30616"/>
    </ligand>
</feature>
<name>A0A8H3CE48_9AGAM</name>
<dbReference type="InterPro" id="IPR015824">
    <property type="entry name" value="Phosphoglycerate_kinase_N"/>
</dbReference>
<keyword evidence="13" id="KW-0460">Magnesium</keyword>
<comment type="subunit">
    <text evidence="5 18">Monomer.</text>
</comment>
<dbReference type="PIRSF" id="PIRSF000724">
    <property type="entry name" value="Pgk"/>
    <property type="match status" value="1"/>
</dbReference>
<dbReference type="Proteomes" id="UP000663840">
    <property type="component" value="Unassembled WGS sequence"/>
</dbReference>
<keyword evidence="11 17" id="KW-0418">Kinase</keyword>
<evidence type="ECO:0000256" key="15">
    <source>
        <dbReference type="ARBA" id="ARBA00049965"/>
    </source>
</evidence>
<dbReference type="GO" id="GO:0046872">
    <property type="term" value="F:metal ion binding"/>
    <property type="evidence" value="ECO:0007669"/>
    <property type="project" value="UniProtKB-KW"/>
</dbReference>
<comment type="function">
    <text evidence="15">Catalyzes one of the two ATP producing reactions in the glycolytic pathway via the reversible conversion of 1,3-diphosphoglycerate to 3-phosphoglycerate. Both L- and D- forms of purine and pyrimidine nucleotides can be used as substrates, but the activity is much lower on pyrimidines. Negatively regulates the biosynthesis of acetyl-CoA from pyruvate in the mitochondrion.</text>
</comment>
<comment type="cofactor">
    <cofactor evidence="2">
        <name>Mg(2+)</name>
        <dbReference type="ChEBI" id="CHEBI:18420"/>
    </cofactor>
</comment>
<sequence length="479" mass="51407">MNPLHHGYFGRLRTSGITRTIDVLTIRNAPERLKSQLLRGFNLASIHTSPSPNKMSLSNKLSITDLGSLKDKRVLIRVDFNVPIQDGKITNPAVSSHCCCSTDDQVCIGERQVAIEAKAVVLMSHLGRPDGKVVEKYSLKVVATELSNQLGGKDVKFLNDCVGPEVEQAVNSAPSGSVILLENLRFHIEEEGSVKDKAGNKTKANPEDVKKFREGLTALGDVYVNDAFGTAHRAHSSMVGVKLPQRAAGFLMKKELEFFAKALESPERPFLAILGGAKVSDKIQLIENMLDKVNSLIICGGMAFTFKKTLNSVKIGKSLFDQAGSEKVASLLEKAKANNVKVVFPVDYITADKFDKEAQTGTATDEEGIPDEWMGLDAGEKSRQLFKETVLEAKTILWNGPPGVFEFEKFAGGSSALLEANIEAAKKGATVIVGGGDTATVVAQAGKESELSHVSTGGGASLELLEGKTLPGVAELSEK</sequence>
<evidence type="ECO:0000256" key="16">
    <source>
        <dbReference type="PIRSR" id="PIRSR000724-2"/>
    </source>
</evidence>
<evidence type="ECO:0000313" key="19">
    <source>
        <dbReference type="EMBL" id="CAE6482225.1"/>
    </source>
</evidence>
<evidence type="ECO:0000256" key="18">
    <source>
        <dbReference type="RuleBase" id="RU000696"/>
    </source>
</evidence>
<evidence type="ECO:0000256" key="4">
    <source>
        <dbReference type="ARBA" id="ARBA00008982"/>
    </source>
</evidence>